<dbReference type="Proteomes" id="UP000293547">
    <property type="component" value="Unassembled WGS sequence"/>
</dbReference>
<comment type="caution">
    <text evidence="1">The sequence shown here is derived from an EMBL/GenBank/DDBJ whole genome shotgun (WGS) entry which is preliminary data.</text>
</comment>
<evidence type="ECO:0000313" key="1">
    <source>
        <dbReference type="EMBL" id="KAB2108783.1"/>
    </source>
</evidence>
<organism evidence="1 2">
    <name type="scientific">Alternaria gaisen</name>
    <dbReference type="NCBI Taxonomy" id="167740"/>
    <lineage>
        <taxon>Eukaryota</taxon>
        <taxon>Fungi</taxon>
        <taxon>Dikarya</taxon>
        <taxon>Ascomycota</taxon>
        <taxon>Pezizomycotina</taxon>
        <taxon>Dothideomycetes</taxon>
        <taxon>Pleosporomycetidae</taxon>
        <taxon>Pleosporales</taxon>
        <taxon>Pleosporineae</taxon>
        <taxon>Pleosporaceae</taxon>
        <taxon>Alternaria</taxon>
        <taxon>Alternaria sect. Alternaria</taxon>
    </lineage>
</organism>
<reference evidence="1 2" key="1">
    <citation type="journal article" date="2019" name="bioRxiv">
        <title>Genomics, evolutionary history and diagnostics of the Alternaria alternata species group including apple and Asian pear pathotypes.</title>
        <authorList>
            <person name="Armitage A.D."/>
            <person name="Cockerton H.M."/>
            <person name="Sreenivasaprasad S."/>
            <person name="Woodhall J.W."/>
            <person name="Lane C.R."/>
            <person name="Harrison R.J."/>
            <person name="Clarkson J.P."/>
        </authorList>
    </citation>
    <scope>NUCLEOTIDE SEQUENCE [LARGE SCALE GENOMIC DNA]</scope>
    <source>
        <strain evidence="1 2">FERA 650</strain>
    </source>
</reference>
<keyword evidence="2" id="KW-1185">Reference proteome</keyword>
<sequence>MSHAAYDSIILSSFCFYLSRFHPESLFWITSVGISYVALVLQHLTTEEDGKYLGTPKNYDQRIEMTPRGEGDAIFSAADLNSRCSIADSGQEDQNDMKRSHDRISNGHLVPKKASHMCNGLSEEGLKTTAPNLLGGNYGGEK</sequence>
<gene>
    <name evidence="1" type="ORF">AG0111_0g3279</name>
</gene>
<accession>A0ACB6FWJ1</accession>
<proteinExistence type="predicted"/>
<dbReference type="EMBL" id="PDWZ02000002">
    <property type="protein sequence ID" value="KAB2108783.1"/>
    <property type="molecule type" value="Genomic_DNA"/>
</dbReference>
<evidence type="ECO:0000313" key="2">
    <source>
        <dbReference type="Proteomes" id="UP000293547"/>
    </source>
</evidence>
<protein>
    <submittedName>
        <fullName evidence="1">Uncharacterized protein</fullName>
    </submittedName>
</protein>
<name>A0ACB6FWJ1_9PLEO</name>